<dbReference type="KEGG" id="pamo:BAR1_14805"/>
<dbReference type="AlphaFoldDB" id="A0A347UJR0"/>
<name>A0A347UJR0_9RHOB</name>
<dbReference type="Proteomes" id="UP000261704">
    <property type="component" value="Chromosome"/>
</dbReference>
<dbReference type="GO" id="GO:0019867">
    <property type="term" value="C:outer membrane"/>
    <property type="evidence" value="ECO:0007669"/>
    <property type="project" value="InterPro"/>
</dbReference>
<dbReference type="RefSeq" id="WP_118943741.1">
    <property type="nucleotide sequence ID" value="NZ_CP032125.1"/>
</dbReference>
<organism evidence="2 3">
    <name type="scientific">Profundibacter amoris</name>
    <dbReference type="NCBI Taxonomy" id="2171755"/>
    <lineage>
        <taxon>Bacteria</taxon>
        <taxon>Pseudomonadati</taxon>
        <taxon>Pseudomonadota</taxon>
        <taxon>Alphaproteobacteria</taxon>
        <taxon>Rhodobacterales</taxon>
        <taxon>Paracoccaceae</taxon>
        <taxon>Profundibacter</taxon>
    </lineage>
</organism>
<dbReference type="PROSITE" id="PS51257">
    <property type="entry name" value="PROKAR_LIPOPROTEIN"/>
    <property type="match status" value="1"/>
</dbReference>
<dbReference type="Gene3D" id="3.30.160.150">
    <property type="entry name" value="Lipoprotein like domain"/>
    <property type="match status" value="1"/>
</dbReference>
<protein>
    <recommendedName>
        <fullName evidence="4">LPS-assembly lipoprotein</fullName>
    </recommendedName>
</protein>
<dbReference type="InterPro" id="IPR007485">
    <property type="entry name" value="LPS_assembly_LptE"/>
</dbReference>
<dbReference type="GO" id="GO:0043165">
    <property type="term" value="P:Gram-negative-bacterium-type cell outer membrane assembly"/>
    <property type="evidence" value="ECO:0007669"/>
    <property type="project" value="InterPro"/>
</dbReference>
<gene>
    <name evidence="2" type="ORF">BAR1_14805</name>
</gene>
<keyword evidence="1" id="KW-0732">Signal</keyword>
<sequence length="162" mass="17469">MSSFNRRTLMLSLAALSACGFTPAYGPDGPAKGLRGQIQVDAPTDRNGFDFVRRLEERLGRADAAQYKLSYTLNLSEDDLAITPAQEITRYNVLGTAQFTLQNVGTGEIVTSGTVSNFTSYSATGTTVSTQTAKRAAYARLMIILADQITTRLIGTSGAWMK</sequence>
<reference evidence="2 3" key="1">
    <citation type="submission" date="2018-09" db="EMBL/GenBank/DDBJ databases">
        <title>Profundibacter amoris BAR1 gen. nov., sp. nov., a new member of the Roseobacter clade isolated at Lokis Castle Vent Field on the Arctic Mid-Oceanic Ridge.</title>
        <authorList>
            <person name="Le Moine Bauer S."/>
            <person name="Sjoeberg A.G."/>
            <person name="L'Haridon S."/>
            <person name="Stokke R."/>
            <person name="Roalkvam I."/>
            <person name="Steen I.H."/>
            <person name="Dahle H."/>
        </authorList>
    </citation>
    <scope>NUCLEOTIDE SEQUENCE [LARGE SCALE GENOMIC DNA]</scope>
    <source>
        <strain evidence="2 3">BAR1</strain>
    </source>
</reference>
<evidence type="ECO:0008006" key="4">
    <source>
        <dbReference type="Google" id="ProtNLM"/>
    </source>
</evidence>
<dbReference type="OrthoDB" id="7629596at2"/>
<dbReference type="Pfam" id="PF04390">
    <property type="entry name" value="LptE"/>
    <property type="match status" value="1"/>
</dbReference>
<dbReference type="EMBL" id="CP032125">
    <property type="protein sequence ID" value="AXX99088.1"/>
    <property type="molecule type" value="Genomic_DNA"/>
</dbReference>
<proteinExistence type="predicted"/>
<evidence type="ECO:0000256" key="1">
    <source>
        <dbReference type="SAM" id="SignalP"/>
    </source>
</evidence>
<evidence type="ECO:0000313" key="3">
    <source>
        <dbReference type="Proteomes" id="UP000261704"/>
    </source>
</evidence>
<feature type="signal peptide" evidence="1">
    <location>
        <begin position="1"/>
        <end position="26"/>
    </location>
</feature>
<accession>A0A347UJR0</accession>
<keyword evidence="3" id="KW-1185">Reference proteome</keyword>
<feature type="chain" id="PRO_5016798602" description="LPS-assembly lipoprotein" evidence="1">
    <location>
        <begin position="27"/>
        <end position="162"/>
    </location>
</feature>
<evidence type="ECO:0000313" key="2">
    <source>
        <dbReference type="EMBL" id="AXX99088.1"/>
    </source>
</evidence>